<keyword evidence="1" id="KW-0812">Transmembrane</keyword>
<organism evidence="2 3">
    <name type="scientific">Natrarchaeobius chitinivorans</name>
    <dbReference type="NCBI Taxonomy" id="1679083"/>
    <lineage>
        <taxon>Archaea</taxon>
        <taxon>Methanobacteriati</taxon>
        <taxon>Methanobacteriota</taxon>
        <taxon>Stenosarchaea group</taxon>
        <taxon>Halobacteria</taxon>
        <taxon>Halobacteriales</taxon>
        <taxon>Natrialbaceae</taxon>
        <taxon>Natrarchaeobius</taxon>
    </lineage>
</organism>
<keyword evidence="3" id="KW-1185">Reference proteome</keyword>
<accession>A0A3N6M8A3</accession>
<sequence length="94" mass="9725">MVAVDPAVALFVTALLTAVAGVVVAGYAYRGYQRNDSAVMFYLSIGIALIAVGPVVVSYGLAPLFSWSDAVSLLGVLWVTIAGLVSILYSLEGT</sequence>
<dbReference type="Proteomes" id="UP000281431">
    <property type="component" value="Unassembled WGS sequence"/>
</dbReference>
<dbReference type="AlphaFoldDB" id="A0A3N6M8A3"/>
<evidence type="ECO:0000256" key="1">
    <source>
        <dbReference type="SAM" id="Phobius"/>
    </source>
</evidence>
<keyword evidence="1" id="KW-1133">Transmembrane helix</keyword>
<dbReference type="EMBL" id="REFZ01000014">
    <property type="protein sequence ID" value="RQG98547.1"/>
    <property type="molecule type" value="Genomic_DNA"/>
</dbReference>
<evidence type="ECO:0000313" key="3">
    <source>
        <dbReference type="Proteomes" id="UP000281431"/>
    </source>
</evidence>
<dbReference type="OrthoDB" id="221164at2157"/>
<comment type="caution">
    <text evidence="2">The sequence shown here is derived from an EMBL/GenBank/DDBJ whole genome shotgun (WGS) entry which is preliminary data.</text>
</comment>
<reference evidence="2 3" key="1">
    <citation type="submission" date="2018-10" db="EMBL/GenBank/DDBJ databases">
        <title>Natrarchaeobius chitinivorans gen. nov., sp. nov., and Natrarchaeobius haloalkaliphilus sp. nov., alkaliphilic, chitin-utilizing haloarchaea from hypersaline alkaline lakes.</title>
        <authorList>
            <person name="Sorokin D.Y."/>
            <person name="Elcheninov A.G."/>
            <person name="Kostrikina N.A."/>
            <person name="Bale N.J."/>
            <person name="Sinninghe Damste J.S."/>
            <person name="Khijniak T.V."/>
            <person name="Kublanov I.V."/>
            <person name="Toshchakov S.V."/>
        </authorList>
    </citation>
    <scope>NUCLEOTIDE SEQUENCE [LARGE SCALE GENOMIC DNA]</scope>
    <source>
        <strain evidence="2 3">AArcht7</strain>
    </source>
</reference>
<dbReference type="Pfam" id="PF24365">
    <property type="entry name" value="DUF7521"/>
    <property type="match status" value="1"/>
</dbReference>
<keyword evidence="1" id="KW-0472">Membrane</keyword>
<protein>
    <submittedName>
        <fullName evidence="2">Uncharacterized protein</fullName>
    </submittedName>
</protein>
<proteinExistence type="predicted"/>
<feature type="transmembrane region" description="Helical" evidence="1">
    <location>
        <begin position="41"/>
        <end position="65"/>
    </location>
</feature>
<dbReference type="InterPro" id="IPR055943">
    <property type="entry name" value="DUF7521"/>
</dbReference>
<gene>
    <name evidence="2" type="ORF">EA472_17225</name>
</gene>
<feature type="transmembrane region" description="Helical" evidence="1">
    <location>
        <begin position="6"/>
        <end position="29"/>
    </location>
</feature>
<evidence type="ECO:0000313" key="2">
    <source>
        <dbReference type="EMBL" id="RQG98547.1"/>
    </source>
</evidence>
<name>A0A3N6M8A3_NATCH</name>
<feature type="transmembrane region" description="Helical" evidence="1">
    <location>
        <begin position="71"/>
        <end position="91"/>
    </location>
</feature>